<feature type="region of interest" description="Disordered" evidence="2">
    <location>
        <begin position="197"/>
        <end position="222"/>
    </location>
</feature>
<dbReference type="InterPro" id="IPR021109">
    <property type="entry name" value="Peptidase_aspartic_dom_sf"/>
</dbReference>
<gene>
    <name evidence="4" type="ORF">SPHA_36456</name>
</gene>
<feature type="domain" description="Peptidase A2" evidence="3">
    <location>
        <begin position="283"/>
        <end position="355"/>
    </location>
</feature>
<dbReference type="PANTHER" id="PTHR33327">
    <property type="entry name" value="ENDONUCLEASE"/>
    <property type="match status" value="1"/>
</dbReference>
<organism evidence="4 5">
    <name type="scientific">Acanthosepion pharaonis</name>
    <name type="common">Pharaoh cuttlefish</name>
    <name type="synonym">Sepia pharaonis</name>
    <dbReference type="NCBI Taxonomy" id="158019"/>
    <lineage>
        <taxon>Eukaryota</taxon>
        <taxon>Metazoa</taxon>
        <taxon>Spiralia</taxon>
        <taxon>Lophotrochozoa</taxon>
        <taxon>Mollusca</taxon>
        <taxon>Cephalopoda</taxon>
        <taxon>Coleoidea</taxon>
        <taxon>Decapodiformes</taxon>
        <taxon>Sepiida</taxon>
        <taxon>Sepiina</taxon>
        <taxon>Sepiidae</taxon>
        <taxon>Acanthosepion</taxon>
    </lineage>
</organism>
<dbReference type="PROSITE" id="PS00141">
    <property type="entry name" value="ASP_PROTEASE"/>
    <property type="match status" value="1"/>
</dbReference>
<dbReference type="PROSITE" id="PS50175">
    <property type="entry name" value="ASP_PROT_RETROV"/>
    <property type="match status" value="1"/>
</dbReference>
<dbReference type="Proteomes" id="UP000597762">
    <property type="component" value="Unassembled WGS sequence"/>
</dbReference>
<feature type="region of interest" description="Disordered" evidence="2">
    <location>
        <begin position="414"/>
        <end position="442"/>
    </location>
</feature>
<dbReference type="OrthoDB" id="6251906at2759"/>
<dbReference type="InterPro" id="IPR055469">
    <property type="entry name" value="DUF7041"/>
</dbReference>
<dbReference type="InterPro" id="IPR001969">
    <property type="entry name" value="Aspartic_peptidase_AS"/>
</dbReference>
<comment type="caution">
    <text evidence="4">The sequence shown here is derived from an EMBL/GenBank/DDBJ whole genome shotgun (WGS) entry which is preliminary data.</text>
</comment>
<dbReference type="GO" id="GO:0004190">
    <property type="term" value="F:aspartic-type endopeptidase activity"/>
    <property type="evidence" value="ECO:0007669"/>
    <property type="project" value="InterPro"/>
</dbReference>
<dbReference type="CDD" id="cd06094">
    <property type="entry name" value="RP_Saci_like"/>
    <property type="match status" value="1"/>
</dbReference>
<dbReference type="EMBL" id="CAHIKZ030001594">
    <property type="protein sequence ID" value="CAE1269208.1"/>
    <property type="molecule type" value="Genomic_DNA"/>
</dbReference>
<keyword evidence="5" id="KW-1185">Reference proteome</keyword>
<keyword evidence="1" id="KW-0378">Hydrolase</keyword>
<evidence type="ECO:0000313" key="4">
    <source>
        <dbReference type="EMBL" id="CAE1269208.1"/>
    </source>
</evidence>
<evidence type="ECO:0000313" key="5">
    <source>
        <dbReference type="Proteomes" id="UP000597762"/>
    </source>
</evidence>
<dbReference type="GO" id="GO:0006508">
    <property type="term" value="P:proteolysis"/>
    <property type="evidence" value="ECO:0007669"/>
    <property type="project" value="InterPro"/>
</dbReference>
<name>A0A812CLV4_ACAPH</name>
<dbReference type="Pfam" id="PF23055">
    <property type="entry name" value="DUF7041"/>
    <property type="match status" value="1"/>
</dbReference>
<evidence type="ECO:0000256" key="2">
    <source>
        <dbReference type="SAM" id="MobiDB-lite"/>
    </source>
</evidence>
<feature type="compositionally biased region" description="Basic residues" evidence="2">
    <location>
        <begin position="197"/>
        <end position="214"/>
    </location>
</feature>
<dbReference type="SUPFAM" id="SSF50630">
    <property type="entry name" value="Acid proteases"/>
    <property type="match status" value="1"/>
</dbReference>
<proteinExistence type="predicted"/>
<sequence>MDTGKRLAEKMAEHTETEITTSAALIQLPPYNSINTRRYFQHASVVQALPASIVEEVEDILLNTPDQLPYTCLKEAILKRTGRSDEDLIRDLFSNVSLGDMTPSQLLCLMKSRLGNNTMAEPILRGLWMDRLPPIITQVLALVPVETPLDVVADSADKIYSQAHQKVHQVESHGNHTRLEEEMTQLRAELRDLKLTLCRRQRSPAPRTRNRSRTRSSSPGRRNSVDECWYHQTFGDRARKCHPPCRRNKTQGKRIDRQAATTIPVGTRSHSRLFYVWDRNNGLKFLVDTGAAISVIPPTNRSALKPTPFQLRAANGSAIETYGNKELTLNINLRRDFKWSFTVADVRIPLLGADFLAHYNLAVHMKTRTLSDNTTSIKITGIPSSFNTTRISVATQHDPRYVEILRRYKHLTQPIKPTDAGDHQTQHHIKTTGQPAYSRPRRLPPHKLAYAKKAFEELLADNIIRPSDSPYASPLHLMPETSQRFLASPAPVNVRTPFPNKRPLSSYHPPFANKDTISIVYNGPSAFVILLCYCHLLAFVSPILVVRSIGTHTSRPAATRPPEYFIPEVPSLIVVEHLLKYISIVYYFIRSGCLPVSHDTMHTSFLLKNVEPALWP</sequence>
<dbReference type="SUPFAM" id="SSF56672">
    <property type="entry name" value="DNA/RNA polymerases"/>
    <property type="match status" value="1"/>
</dbReference>
<dbReference type="FunFam" id="2.40.70.10:FF:000130">
    <property type="entry name" value="Retrovirus-related Pol polyprotein from transposon opus-like Protein"/>
    <property type="match status" value="1"/>
</dbReference>
<protein>
    <recommendedName>
        <fullName evidence="3">Peptidase A2 domain-containing protein</fullName>
    </recommendedName>
</protein>
<dbReference type="Gene3D" id="2.40.70.10">
    <property type="entry name" value="Acid Proteases"/>
    <property type="match status" value="1"/>
</dbReference>
<dbReference type="Gene3D" id="3.10.10.10">
    <property type="entry name" value="HIV Type 1 Reverse Transcriptase, subunit A, domain 1"/>
    <property type="match status" value="1"/>
</dbReference>
<dbReference type="InterPro" id="IPR043502">
    <property type="entry name" value="DNA/RNA_pol_sf"/>
</dbReference>
<evidence type="ECO:0000259" key="3">
    <source>
        <dbReference type="PROSITE" id="PS50175"/>
    </source>
</evidence>
<dbReference type="AlphaFoldDB" id="A0A812CLV4"/>
<dbReference type="InterPro" id="IPR001995">
    <property type="entry name" value="Peptidase_A2_cat"/>
</dbReference>
<evidence type="ECO:0000256" key="1">
    <source>
        <dbReference type="ARBA" id="ARBA00022801"/>
    </source>
</evidence>
<dbReference type="InterPro" id="IPR034132">
    <property type="entry name" value="RP_Saci-like"/>
</dbReference>
<reference evidence="4" key="1">
    <citation type="submission" date="2021-01" db="EMBL/GenBank/DDBJ databases">
        <authorList>
            <person name="Li R."/>
            <person name="Bekaert M."/>
        </authorList>
    </citation>
    <scope>NUCLEOTIDE SEQUENCE</scope>
    <source>
        <strain evidence="4">Farmed</strain>
    </source>
</reference>
<dbReference type="PANTHER" id="PTHR33327:SF3">
    <property type="entry name" value="RNA-DIRECTED DNA POLYMERASE"/>
    <property type="match status" value="1"/>
</dbReference>
<accession>A0A812CLV4</accession>